<sequence>MLLSVLAASLILSTNAAQATTVTPEQGGGGVEAAKPADKAKPKCTYVSVTGARSKRRVCSDNPERDAAAAAGVRGPSSTMGPSQQGNINPN</sequence>
<feature type="region of interest" description="Disordered" evidence="1">
    <location>
        <begin position="52"/>
        <end position="91"/>
    </location>
</feature>
<reference evidence="4" key="1">
    <citation type="journal article" date="2019" name="Int. J. Syst. Evol. Microbiol.">
        <title>The Global Catalogue of Microorganisms (GCM) 10K type strain sequencing project: providing services to taxonomists for standard genome sequencing and annotation.</title>
        <authorList>
            <consortium name="The Broad Institute Genomics Platform"/>
            <consortium name="The Broad Institute Genome Sequencing Center for Infectious Disease"/>
            <person name="Wu L."/>
            <person name="Ma J."/>
        </authorList>
    </citation>
    <scope>NUCLEOTIDE SEQUENCE [LARGE SCALE GENOMIC DNA]</scope>
    <source>
        <strain evidence="4">DFY28</strain>
    </source>
</reference>
<keyword evidence="2" id="KW-0732">Signal</keyword>
<gene>
    <name evidence="3" type="ORF">ACFSC0_13255</name>
</gene>
<feature type="compositionally biased region" description="Polar residues" evidence="1">
    <location>
        <begin position="76"/>
        <end position="91"/>
    </location>
</feature>
<feature type="signal peptide" evidence="2">
    <location>
        <begin position="1"/>
        <end position="19"/>
    </location>
</feature>
<dbReference type="Proteomes" id="UP001597237">
    <property type="component" value="Unassembled WGS sequence"/>
</dbReference>
<dbReference type="EMBL" id="JBHUEY010000001">
    <property type="protein sequence ID" value="MFD1784368.1"/>
    <property type="molecule type" value="Genomic_DNA"/>
</dbReference>
<evidence type="ECO:0000256" key="2">
    <source>
        <dbReference type="SAM" id="SignalP"/>
    </source>
</evidence>
<evidence type="ECO:0000256" key="1">
    <source>
        <dbReference type="SAM" id="MobiDB-lite"/>
    </source>
</evidence>
<comment type="caution">
    <text evidence="3">The sequence shown here is derived from an EMBL/GenBank/DDBJ whole genome shotgun (WGS) entry which is preliminary data.</text>
</comment>
<accession>A0ABW4N2T9</accession>
<protein>
    <submittedName>
        <fullName evidence="3">Uncharacterized protein</fullName>
    </submittedName>
</protein>
<keyword evidence="4" id="KW-1185">Reference proteome</keyword>
<evidence type="ECO:0000313" key="4">
    <source>
        <dbReference type="Proteomes" id="UP001597237"/>
    </source>
</evidence>
<proteinExistence type="predicted"/>
<name>A0ABW4N2T9_9CAUL</name>
<feature type="compositionally biased region" description="Basic and acidic residues" evidence="1">
    <location>
        <begin position="58"/>
        <end position="67"/>
    </location>
</feature>
<organism evidence="3 4">
    <name type="scientific">Phenylobacterium terrae</name>
    <dbReference type="NCBI Taxonomy" id="2665495"/>
    <lineage>
        <taxon>Bacteria</taxon>
        <taxon>Pseudomonadati</taxon>
        <taxon>Pseudomonadota</taxon>
        <taxon>Alphaproteobacteria</taxon>
        <taxon>Caulobacterales</taxon>
        <taxon>Caulobacteraceae</taxon>
        <taxon>Phenylobacterium</taxon>
    </lineage>
</organism>
<dbReference type="RefSeq" id="WP_377283684.1">
    <property type="nucleotide sequence ID" value="NZ_JBHRSI010000009.1"/>
</dbReference>
<feature type="chain" id="PRO_5046282530" evidence="2">
    <location>
        <begin position="20"/>
        <end position="91"/>
    </location>
</feature>
<evidence type="ECO:0000313" key="3">
    <source>
        <dbReference type="EMBL" id="MFD1784368.1"/>
    </source>
</evidence>